<evidence type="ECO:0000313" key="4">
    <source>
        <dbReference type="Proteomes" id="UP000824014"/>
    </source>
</evidence>
<organism evidence="3 4">
    <name type="scientific">Candidatus Tidjanibacter faecipullorum</name>
    <dbReference type="NCBI Taxonomy" id="2838766"/>
    <lineage>
        <taxon>Bacteria</taxon>
        <taxon>Pseudomonadati</taxon>
        <taxon>Bacteroidota</taxon>
        <taxon>Bacteroidia</taxon>
        <taxon>Bacteroidales</taxon>
        <taxon>Rikenellaceae</taxon>
        <taxon>Tidjanibacter</taxon>
    </lineage>
</organism>
<dbReference type="Gene3D" id="2.70.70.10">
    <property type="entry name" value="Glucose Permease (Domain IIA)"/>
    <property type="match status" value="1"/>
</dbReference>
<name>A0A9D2DD81_9BACT</name>
<dbReference type="EMBL" id="DXCC01000005">
    <property type="protein sequence ID" value="HIZ14727.1"/>
    <property type="molecule type" value="Genomic_DNA"/>
</dbReference>
<dbReference type="Proteomes" id="UP000824014">
    <property type="component" value="Unassembled WGS sequence"/>
</dbReference>
<evidence type="ECO:0000259" key="2">
    <source>
        <dbReference type="PROSITE" id="PS51782"/>
    </source>
</evidence>
<dbReference type="SUPFAM" id="SSF54106">
    <property type="entry name" value="LysM domain"/>
    <property type="match status" value="1"/>
</dbReference>
<dbReference type="CDD" id="cd12797">
    <property type="entry name" value="M23_peptidase"/>
    <property type="match status" value="1"/>
</dbReference>
<reference evidence="3" key="1">
    <citation type="journal article" date="2021" name="PeerJ">
        <title>Extensive microbial diversity within the chicken gut microbiome revealed by metagenomics and culture.</title>
        <authorList>
            <person name="Gilroy R."/>
            <person name="Ravi A."/>
            <person name="Getino M."/>
            <person name="Pursley I."/>
            <person name="Horton D.L."/>
            <person name="Alikhan N.F."/>
            <person name="Baker D."/>
            <person name="Gharbi K."/>
            <person name="Hall N."/>
            <person name="Watson M."/>
            <person name="Adriaenssens E.M."/>
            <person name="Foster-Nyarko E."/>
            <person name="Jarju S."/>
            <person name="Secka A."/>
            <person name="Antonio M."/>
            <person name="Oren A."/>
            <person name="Chaudhuri R.R."/>
            <person name="La Ragione R."/>
            <person name="Hildebrand F."/>
            <person name="Pallen M.J."/>
        </authorList>
    </citation>
    <scope>NUCLEOTIDE SEQUENCE</scope>
    <source>
        <strain evidence="3">ChiHjej11B10-19426</strain>
    </source>
</reference>
<gene>
    <name evidence="3" type="ORF">H9816_02260</name>
</gene>
<feature type="signal peptide" evidence="1">
    <location>
        <begin position="1"/>
        <end position="25"/>
    </location>
</feature>
<feature type="chain" id="PRO_5039217081" evidence="1">
    <location>
        <begin position="26"/>
        <end position="349"/>
    </location>
</feature>
<protein>
    <submittedName>
        <fullName evidence="3">Peptidoglycan DD-metalloendopeptidase family protein</fullName>
    </submittedName>
</protein>
<sequence length="349" mass="39124">MNNGKWLSGWLAVAALAALPAALEAATPAPTLEELPRRAIDTLDTADAGIKVVLYTNNTWSYYYTDLDERLAPATFRDHWVTDNIFAFRDVQLKDLPKSVELKLIERYEDFHTPVLGRVGSRYGVRGRRRHQGVDISVVTGEPIYAAFGGRVRYAQYNTGGYGNLVILRHPNGLETWYGHLSRCNVAPGDYVKAGTVIGFGGSTGRSSGPHLHFEVRYKDQAFDPEHLIDFATGDLRYQTFVLNRSELSIYSRATDGLEEKVDYDGTLLAADQDGELTSEDILDNIEASQREAVAREKAKTDPLYHTIRKGDYLGKIARQYGTTVRRLCQLNNITEKTIIRAGHKLRVR</sequence>
<keyword evidence="1" id="KW-0732">Signal</keyword>
<dbReference type="InterPro" id="IPR036779">
    <property type="entry name" value="LysM_dom_sf"/>
</dbReference>
<dbReference type="InterPro" id="IPR018392">
    <property type="entry name" value="LysM"/>
</dbReference>
<dbReference type="Gene3D" id="3.10.350.10">
    <property type="entry name" value="LysM domain"/>
    <property type="match status" value="1"/>
</dbReference>
<dbReference type="PROSITE" id="PS51782">
    <property type="entry name" value="LYSM"/>
    <property type="match status" value="1"/>
</dbReference>
<dbReference type="PANTHER" id="PTHR21666:SF270">
    <property type="entry name" value="MUREIN HYDROLASE ACTIVATOR ENVC"/>
    <property type="match status" value="1"/>
</dbReference>
<dbReference type="SUPFAM" id="SSF51261">
    <property type="entry name" value="Duplicated hybrid motif"/>
    <property type="match status" value="1"/>
</dbReference>
<proteinExistence type="predicted"/>
<feature type="domain" description="LysM" evidence="2">
    <location>
        <begin position="304"/>
        <end position="348"/>
    </location>
</feature>
<accession>A0A9D2DD81</accession>
<dbReference type="GO" id="GO:0004222">
    <property type="term" value="F:metalloendopeptidase activity"/>
    <property type="evidence" value="ECO:0007669"/>
    <property type="project" value="TreeGrafter"/>
</dbReference>
<dbReference type="CDD" id="cd00118">
    <property type="entry name" value="LysM"/>
    <property type="match status" value="1"/>
</dbReference>
<dbReference type="Pfam" id="PF01551">
    <property type="entry name" value="Peptidase_M23"/>
    <property type="match status" value="1"/>
</dbReference>
<dbReference type="PANTHER" id="PTHR21666">
    <property type="entry name" value="PEPTIDASE-RELATED"/>
    <property type="match status" value="1"/>
</dbReference>
<reference evidence="3" key="2">
    <citation type="submission" date="2021-04" db="EMBL/GenBank/DDBJ databases">
        <authorList>
            <person name="Gilroy R."/>
        </authorList>
    </citation>
    <scope>NUCLEOTIDE SEQUENCE</scope>
    <source>
        <strain evidence="3">ChiHjej11B10-19426</strain>
    </source>
</reference>
<dbReference type="InterPro" id="IPR016047">
    <property type="entry name" value="M23ase_b-sheet_dom"/>
</dbReference>
<comment type="caution">
    <text evidence="3">The sequence shown here is derived from an EMBL/GenBank/DDBJ whole genome shotgun (WGS) entry which is preliminary data.</text>
</comment>
<dbReference type="InterPro" id="IPR050570">
    <property type="entry name" value="Cell_wall_metabolism_enzyme"/>
</dbReference>
<evidence type="ECO:0000256" key="1">
    <source>
        <dbReference type="SAM" id="SignalP"/>
    </source>
</evidence>
<evidence type="ECO:0000313" key="3">
    <source>
        <dbReference type="EMBL" id="HIZ14727.1"/>
    </source>
</evidence>
<dbReference type="InterPro" id="IPR011055">
    <property type="entry name" value="Dup_hybrid_motif"/>
</dbReference>
<dbReference type="Pfam" id="PF01476">
    <property type="entry name" value="LysM"/>
    <property type="match status" value="1"/>
</dbReference>
<dbReference type="SMART" id="SM00257">
    <property type="entry name" value="LysM"/>
    <property type="match status" value="1"/>
</dbReference>
<dbReference type="AlphaFoldDB" id="A0A9D2DD81"/>